<dbReference type="InterPro" id="IPR039424">
    <property type="entry name" value="SBP_5"/>
</dbReference>
<protein>
    <submittedName>
        <fullName evidence="5">Hemin-binding lipoprotein</fullName>
    </submittedName>
</protein>
<dbReference type="PANTHER" id="PTHR30290:SF38">
    <property type="entry name" value="D,D-DIPEPTIDE-BINDING PERIPLASMIC PROTEIN DDPA-RELATED"/>
    <property type="match status" value="1"/>
</dbReference>
<dbReference type="SUPFAM" id="SSF53850">
    <property type="entry name" value="Periplasmic binding protein-like II"/>
    <property type="match status" value="1"/>
</dbReference>
<dbReference type="PIRSF" id="PIRSF002741">
    <property type="entry name" value="MppA"/>
    <property type="match status" value="1"/>
</dbReference>
<feature type="domain" description="Solute-binding protein family 5" evidence="4">
    <location>
        <begin position="71"/>
        <end position="449"/>
    </location>
</feature>
<accession>A0A379CBY9</accession>
<dbReference type="GO" id="GO:0030288">
    <property type="term" value="C:outer membrane-bounded periplasmic space"/>
    <property type="evidence" value="ECO:0007669"/>
    <property type="project" value="TreeGrafter"/>
</dbReference>
<keyword evidence="2 3" id="KW-0732">Signal</keyword>
<evidence type="ECO:0000256" key="1">
    <source>
        <dbReference type="ARBA" id="ARBA00005695"/>
    </source>
</evidence>
<dbReference type="GO" id="GO:1904680">
    <property type="term" value="F:peptide transmembrane transporter activity"/>
    <property type="evidence" value="ECO:0007669"/>
    <property type="project" value="TreeGrafter"/>
</dbReference>
<gene>
    <name evidence="5" type="primary">hbpA</name>
    <name evidence="5" type="ORF">NCTC12872_01208</name>
</gene>
<organism evidence="5 6">
    <name type="scientific">Phocoenobacter uteri</name>
    <dbReference type="NCBI Taxonomy" id="146806"/>
    <lineage>
        <taxon>Bacteria</taxon>
        <taxon>Pseudomonadati</taxon>
        <taxon>Pseudomonadota</taxon>
        <taxon>Gammaproteobacteria</taxon>
        <taxon>Pasteurellales</taxon>
        <taxon>Pasteurellaceae</taxon>
        <taxon>Phocoenobacter</taxon>
    </lineage>
</organism>
<dbReference type="InterPro" id="IPR030678">
    <property type="entry name" value="Peptide/Ni-bd"/>
</dbReference>
<evidence type="ECO:0000256" key="2">
    <source>
        <dbReference type="ARBA" id="ARBA00022729"/>
    </source>
</evidence>
<dbReference type="Pfam" id="PF00496">
    <property type="entry name" value="SBP_bac_5"/>
    <property type="match status" value="1"/>
</dbReference>
<evidence type="ECO:0000259" key="4">
    <source>
        <dbReference type="Pfam" id="PF00496"/>
    </source>
</evidence>
<name>A0A379CBY9_9PAST</name>
<dbReference type="Gene3D" id="3.90.76.10">
    <property type="entry name" value="Dipeptide-binding Protein, Domain 1"/>
    <property type="match status" value="1"/>
</dbReference>
<dbReference type="GO" id="GO:0043190">
    <property type="term" value="C:ATP-binding cassette (ABC) transporter complex"/>
    <property type="evidence" value="ECO:0007669"/>
    <property type="project" value="InterPro"/>
</dbReference>
<evidence type="ECO:0000256" key="3">
    <source>
        <dbReference type="SAM" id="SignalP"/>
    </source>
</evidence>
<dbReference type="AlphaFoldDB" id="A0A379CBY9"/>
<keyword evidence="6" id="KW-1185">Reference proteome</keyword>
<feature type="chain" id="PRO_5016673156" evidence="3">
    <location>
        <begin position="24"/>
        <end position="533"/>
    </location>
</feature>
<reference evidence="5 6" key="1">
    <citation type="submission" date="2018-06" db="EMBL/GenBank/DDBJ databases">
        <authorList>
            <consortium name="Pathogen Informatics"/>
            <person name="Doyle S."/>
        </authorList>
    </citation>
    <scope>NUCLEOTIDE SEQUENCE [LARGE SCALE GENOMIC DNA]</scope>
    <source>
        <strain evidence="5 6">NCTC12872</strain>
    </source>
</reference>
<dbReference type="CDD" id="cd08493">
    <property type="entry name" value="PBP2_DppA_like"/>
    <property type="match status" value="1"/>
</dbReference>
<dbReference type="FunFam" id="3.90.76.10:FF:000002">
    <property type="entry name" value="Dipeptide ABC transporter, substrate-binding protein"/>
    <property type="match status" value="1"/>
</dbReference>
<keyword evidence="5" id="KW-0449">Lipoprotein</keyword>
<dbReference type="Gene3D" id="3.40.190.10">
    <property type="entry name" value="Periplasmic binding protein-like II"/>
    <property type="match status" value="1"/>
</dbReference>
<evidence type="ECO:0000313" key="6">
    <source>
        <dbReference type="Proteomes" id="UP000255417"/>
    </source>
</evidence>
<dbReference type="EMBL" id="UGTA01000001">
    <property type="protein sequence ID" value="SUB59226.1"/>
    <property type="molecule type" value="Genomic_DNA"/>
</dbReference>
<dbReference type="GO" id="GO:0042938">
    <property type="term" value="P:dipeptide transport"/>
    <property type="evidence" value="ECO:0007669"/>
    <property type="project" value="TreeGrafter"/>
</dbReference>
<dbReference type="Gene3D" id="3.10.105.10">
    <property type="entry name" value="Dipeptide-binding Protein, Domain 3"/>
    <property type="match status" value="1"/>
</dbReference>
<feature type="signal peptide" evidence="3">
    <location>
        <begin position="1"/>
        <end position="23"/>
    </location>
</feature>
<dbReference type="PANTHER" id="PTHR30290">
    <property type="entry name" value="PERIPLASMIC BINDING COMPONENT OF ABC TRANSPORTER"/>
    <property type="match status" value="1"/>
</dbReference>
<dbReference type="FunFam" id="3.40.190.10:FF:000036">
    <property type="entry name" value="Dipeptide ABC transporter, substrate-binding protein"/>
    <property type="match status" value="1"/>
</dbReference>
<dbReference type="InterPro" id="IPR000914">
    <property type="entry name" value="SBP_5_dom"/>
</dbReference>
<proteinExistence type="inferred from homology"/>
<dbReference type="RefSeq" id="WP_115315714.1">
    <property type="nucleotide sequence ID" value="NZ_LWIF01000001.1"/>
</dbReference>
<dbReference type="OrthoDB" id="9801912at2"/>
<comment type="similarity">
    <text evidence="1">Belongs to the bacterial solute-binding protein 5 family.</text>
</comment>
<dbReference type="Proteomes" id="UP000255417">
    <property type="component" value="Unassembled WGS sequence"/>
</dbReference>
<evidence type="ECO:0000313" key="5">
    <source>
        <dbReference type="EMBL" id="SUB59226.1"/>
    </source>
</evidence>
<sequence length="533" mass="60133">MKLRTKFSIITTTFMLASGVAQAAGKTFFYCTDKAPKGFSPILVIDGKTYNASSQQVYNRLVEFKRGSTDIEPALAESWDISNDGLTYTFHLRPNVKFHSSKQFKPTRNFNADDVVFSFNRMLDENHPFHNVSNGVYPYFKGMGFHKLLKSVKKLDDNTVEIKLTKPDATFLASLGMDFTSIHSAEYADNMMKEGKPETIDKLPIGTGPFVFAGYKKDQKIRYFANKDYWNGKPDIDTLIIDIVPDATTRYAKLIKSKCDMIEFPNQNDIPEMEKNPNIQMLRYKGMNVSYIAFNSESPIMANPKVREALNDAVDRKAIIDIVYNGFAVSAKNPLAPTVWGYNDDIKPYHQDIEKAKKLLAEAGYPNGFTMKVLMNDQKKGSSLPEPGKLATLIKSDWEKIGVKVELINEVLDYRKRARQGNFDAVIAGWSGDNGDPDNFLSPLLGCDSIGISNYGRFCNKEFDDLLAQAKISSDKAQRTELYKKAQQIVRKEMPWVTVAHSTLVVPLSKRVANYKSSPFGYVYLHGTKLEDK</sequence>